<feature type="transmembrane region" description="Helical" evidence="1">
    <location>
        <begin position="15"/>
        <end position="32"/>
    </location>
</feature>
<gene>
    <name evidence="2" type="ORF">SAMN02745116_01117</name>
</gene>
<organism evidence="2 3">
    <name type="scientific">Pilibacter termitis</name>
    <dbReference type="NCBI Taxonomy" id="263852"/>
    <lineage>
        <taxon>Bacteria</taxon>
        <taxon>Bacillati</taxon>
        <taxon>Bacillota</taxon>
        <taxon>Bacilli</taxon>
        <taxon>Lactobacillales</taxon>
        <taxon>Enterococcaceae</taxon>
        <taxon>Pilibacter</taxon>
    </lineage>
</organism>
<keyword evidence="1" id="KW-0812">Transmembrane</keyword>
<evidence type="ECO:0008006" key="4">
    <source>
        <dbReference type="Google" id="ProtNLM"/>
    </source>
</evidence>
<feature type="transmembrane region" description="Helical" evidence="1">
    <location>
        <begin position="105"/>
        <end position="128"/>
    </location>
</feature>
<keyword evidence="1" id="KW-0472">Membrane</keyword>
<dbReference type="AlphaFoldDB" id="A0A1T4MJA2"/>
<name>A0A1T4MJA2_9ENTE</name>
<protein>
    <recommendedName>
        <fullName evidence="4">Energy-coupling factor transport system substrate-specific component</fullName>
    </recommendedName>
</protein>
<dbReference type="Proteomes" id="UP000190328">
    <property type="component" value="Unassembled WGS sequence"/>
</dbReference>
<evidence type="ECO:0000313" key="3">
    <source>
        <dbReference type="Proteomes" id="UP000190328"/>
    </source>
</evidence>
<accession>A0A1T4MJA2</accession>
<reference evidence="2 3" key="1">
    <citation type="submission" date="2017-02" db="EMBL/GenBank/DDBJ databases">
        <authorList>
            <person name="Peterson S.W."/>
        </authorList>
    </citation>
    <scope>NUCLEOTIDE SEQUENCE [LARGE SCALE GENOMIC DNA]</scope>
    <source>
        <strain evidence="2 3">ATCC BAA-1030</strain>
    </source>
</reference>
<dbReference type="Gene3D" id="1.10.1760.20">
    <property type="match status" value="1"/>
</dbReference>
<evidence type="ECO:0000256" key="1">
    <source>
        <dbReference type="SAM" id="Phobius"/>
    </source>
</evidence>
<proteinExistence type="predicted"/>
<dbReference type="EMBL" id="FUXI01000010">
    <property type="protein sequence ID" value="SJZ67023.1"/>
    <property type="molecule type" value="Genomic_DNA"/>
</dbReference>
<sequence length="176" mass="19907">MPKSSAVSFFSVKEIAYLSLMIAAATVGRIFFQFLPNIQPMTAIFLILTLKLGVIRGIIVCILSVITTNLYLGMGVWTISQIVSYTVVICFVGVLAQFAWYRRFFALQIVVSVFSGFLYGFIISLISMKMFGFTNFWVYYFQGLSFDTLHALGNGAFYFILTPIFVKLLRKMDIKS</sequence>
<feature type="transmembrane region" description="Helical" evidence="1">
    <location>
        <begin position="148"/>
        <end position="169"/>
    </location>
</feature>
<feature type="transmembrane region" description="Helical" evidence="1">
    <location>
        <begin position="78"/>
        <end position="98"/>
    </location>
</feature>
<keyword evidence="3" id="KW-1185">Reference proteome</keyword>
<feature type="transmembrane region" description="Helical" evidence="1">
    <location>
        <begin position="44"/>
        <end position="66"/>
    </location>
</feature>
<evidence type="ECO:0000313" key="2">
    <source>
        <dbReference type="EMBL" id="SJZ67023.1"/>
    </source>
</evidence>
<dbReference type="OrthoDB" id="5198189at2"/>
<dbReference type="STRING" id="263852.SAMN02745116_01117"/>
<dbReference type="RefSeq" id="WP_078807041.1">
    <property type="nucleotide sequence ID" value="NZ_FUXI01000010.1"/>
</dbReference>
<keyword evidence="1" id="KW-1133">Transmembrane helix</keyword>